<name>A0ABY9U136_STRVL</name>
<accession>A0ABY9U136</accession>
<evidence type="ECO:0000313" key="1">
    <source>
        <dbReference type="EMBL" id="WND15957.1"/>
    </source>
</evidence>
<keyword evidence="2" id="KW-1185">Reference proteome</keyword>
<dbReference type="Proteomes" id="UP001249394">
    <property type="component" value="Chromosome"/>
</dbReference>
<proteinExistence type="predicted"/>
<organism evidence="1 2">
    <name type="scientific">Streptomyces violaceus</name>
    <name type="common">Streptomyces venezuelae</name>
    <dbReference type="NCBI Taxonomy" id="1936"/>
    <lineage>
        <taxon>Bacteria</taxon>
        <taxon>Bacillati</taxon>
        <taxon>Actinomycetota</taxon>
        <taxon>Actinomycetes</taxon>
        <taxon>Kitasatosporales</taxon>
        <taxon>Streptomycetaceae</taxon>
        <taxon>Streptomyces</taxon>
    </lineage>
</organism>
<protein>
    <submittedName>
        <fullName evidence="1">Uncharacterized protein</fullName>
    </submittedName>
</protein>
<gene>
    <name evidence="1" type="ORF">RI060_00645</name>
</gene>
<reference evidence="1 2" key="1">
    <citation type="submission" date="2023-09" db="EMBL/GenBank/DDBJ databases">
        <title>The genome sequence of Streptomyces anthocyanicus.</title>
        <authorList>
            <person name="Mo P."/>
        </authorList>
    </citation>
    <scope>NUCLEOTIDE SEQUENCE [LARGE SCALE GENOMIC DNA]</scope>
    <source>
        <strain evidence="1 2">JCM 4387</strain>
    </source>
</reference>
<sequence>MADNSDMAPNPGLGTPVQLAAPFTDDKVFARIDATSRARATRFRSWIT</sequence>
<dbReference type="EMBL" id="CP134213">
    <property type="protein sequence ID" value="WND15957.1"/>
    <property type="molecule type" value="Genomic_DNA"/>
</dbReference>
<evidence type="ECO:0000313" key="2">
    <source>
        <dbReference type="Proteomes" id="UP001249394"/>
    </source>
</evidence>